<evidence type="ECO:0000256" key="1">
    <source>
        <dbReference type="SAM" id="Coils"/>
    </source>
</evidence>
<keyword evidence="1" id="KW-0175">Coiled coil</keyword>
<protein>
    <submittedName>
        <fullName evidence="3">Trichohyalin-like</fullName>
    </submittedName>
</protein>
<reference evidence="3" key="1">
    <citation type="submission" date="2025-08" db="UniProtKB">
        <authorList>
            <consortium name="RefSeq"/>
        </authorList>
    </citation>
    <scope>IDENTIFICATION</scope>
    <source>
        <tissue evidence="3">Thorax and Abdomen</tissue>
    </source>
</reference>
<keyword evidence="2" id="KW-1185">Reference proteome</keyword>
<name>A0ABM3GIC6_NEOLC</name>
<sequence length="181" mass="21353">MKGSFNPSEVQRLEEDVRRWEKEESLRKIEEKHLAGLISYEESLLAKQQLADEAKAQGDKVRSEREKLNAKLEKYRTEEMEKLRRTVERCHEAEQMAKNAYTSMVDEKRQKAAEVAEESRRIKVCLIEQKEEELRRKLQVIQEIKTLQSLQGQRAKEFDQAETGRLRLMCEMSLAEVRSAR</sequence>
<proteinExistence type="predicted"/>
<dbReference type="InterPro" id="IPR039341">
    <property type="entry name" value="CFAP99"/>
</dbReference>
<gene>
    <name evidence="3" type="primary">LOC124295175</name>
</gene>
<accession>A0ABM3GIC6</accession>
<feature type="coiled-coil region" evidence="1">
    <location>
        <begin position="51"/>
        <end position="85"/>
    </location>
</feature>
<dbReference type="GeneID" id="124295175"/>
<evidence type="ECO:0000313" key="3">
    <source>
        <dbReference type="RefSeq" id="XP_046600022.1"/>
    </source>
</evidence>
<dbReference type="PANTHER" id="PTHR34649:SF1">
    <property type="entry name" value="CILIA- AND FLAGELLA-ASSOCIATED PROTEIN 99"/>
    <property type="match status" value="1"/>
</dbReference>
<dbReference type="PANTHER" id="PTHR34649">
    <property type="entry name" value="CILIA- AND FLAGELLA-ASSOCIATED PROTEIN 99"/>
    <property type="match status" value="1"/>
</dbReference>
<organism evidence="2 3">
    <name type="scientific">Neodiprion lecontei</name>
    <name type="common">Redheaded pine sawfly</name>
    <dbReference type="NCBI Taxonomy" id="441921"/>
    <lineage>
        <taxon>Eukaryota</taxon>
        <taxon>Metazoa</taxon>
        <taxon>Ecdysozoa</taxon>
        <taxon>Arthropoda</taxon>
        <taxon>Hexapoda</taxon>
        <taxon>Insecta</taxon>
        <taxon>Pterygota</taxon>
        <taxon>Neoptera</taxon>
        <taxon>Endopterygota</taxon>
        <taxon>Hymenoptera</taxon>
        <taxon>Tenthredinoidea</taxon>
        <taxon>Diprionidae</taxon>
        <taxon>Diprioninae</taxon>
        <taxon>Neodiprion</taxon>
    </lineage>
</organism>
<dbReference type="RefSeq" id="XP_046600022.1">
    <property type="nucleotide sequence ID" value="XM_046744066.1"/>
</dbReference>
<evidence type="ECO:0000313" key="2">
    <source>
        <dbReference type="Proteomes" id="UP000829291"/>
    </source>
</evidence>
<dbReference type="Proteomes" id="UP000829291">
    <property type="component" value="Chromosome 6"/>
</dbReference>